<protein>
    <submittedName>
        <fullName evidence="1">Uncharacterized protein</fullName>
    </submittedName>
</protein>
<accession>A0A2H4TL44</accession>
<gene>
    <name evidence="1" type="ORF">CV83915_2p0272</name>
</gene>
<organism evidence="1 2">
    <name type="scientific">Escherichia coli</name>
    <dbReference type="NCBI Taxonomy" id="562"/>
    <lineage>
        <taxon>Bacteria</taxon>
        <taxon>Pseudomonadati</taxon>
        <taxon>Pseudomonadota</taxon>
        <taxon>Gammaproteobacteria</taxon>
        <taxon>Enterobacterales</taxon>
        <taxon>Enterobacteriaceae</taxon>
        <taxon>Escherichia</taxon>
    </lineage>
</organism>
<sequence>MFSPSPKDGFLARQICVKLNHIVHNITKRTTFITTTLN</sequence>
<dbReference type="EMBL" id="CP024976">
    <property type="protein sequence ID" value="ATZ30275.1"/>
    <property type="molecule type" value="Genomic_DNA"/>
</dbReference>
<proteinExistence type="predicted"/>
<dbReference type="Proteomes" id="UP000236551">
    <property type="component" value="Plasmid pCV839-15-p2"/>
</dbReference>
<evidence type="ECO:0000313" key="2">
    <source>
        <dbReference type="Proteomes" id="UP000236551"/>
    </source>
</evidence>
<evidence type="ECO:0000313" key="1">
    <source>
        <dbReference type="EMBL" id="ATZ30275.1"/>
    </source>
</evidence>
<name>A0A2H4TL44_ECOLX</name>
<reference evidence="1 2" key="1">
    <citation type="submission" date="2017-11" db="EMBL/GenBank/DDBJ databases">
        <title>Escherichia coli CV839-15 Genome sequencing and assembly.</title>
        <authorList>
            <person name="Li Z."/>
            <person name="Song N."/>
            <person name="Li W."/>
            <person name="Philip H.R."/>
            <person name="Bu Z."/>
            <person name="Siguo L."/>
        </authorList>
    </citation>
    <scope>NUCLEOTIDE SEQUENCE [LARGE SCALE GENOMIC DNA]</scope>
    <source>
        <strain evidence="1 2">CV839-15</strain>
        <plasmid evidence="2">Plasmid pcv839-15-p2</plasmid>
    </source>
</reference>
<dbReference type="AlphaFoldDB" id="A0A2H4TL44"/>
<keyword evidence="1" id="KW-0614">Plasmid</keyword>
<geneLocation type="plasmid" evidence="2">
    <name>pcv839-15-p2</name>
</geneLocation>